<protein>
    <submittedName>
        <fullName evidence="1">Uncharacterized protein</fullName>
    </submittedName>
</protein>
<dbReference type="AlphaFoldDB" id="A0A0X3PFJ8"/>
<name>A0A0X3PFJ8_SCHSO</name>
<sequence length="107" mass="12394">MIMCLKGPGGWKVKRQLGMFRELRLTPFDLESNERPGCCVRLYCRPCSSWRGRIVRNSAPYFLRNLGFHSSPLKDLVVLNYPKVVKYLVISEMTSSFLQALMEVIIH</sequence>
<proteinExistence type="predicted"/>
<evidence type="ECO:0000313" key="1">
    <source>
        <dbReference type="EMBL" id="JAP46036.1"/>
    </source>
</evidence>
<organism evidence="1">
    <name type="scientific">Schistocephalus solidus</name>
    <name type="common">Tapeworm</name>
    <dbReference type="NCBI Taxonomy" id="70667"/>
    <lineage>
        <taxon>Eukaryota</taxon>
        <taxon>Metazoa</taxon>
        <taxon>Spiralia</taxon>
        <taxon>Lophotrochozoa</taxon>
        <taxon>Platyhelminthes</taxon>
        <taxon>Cestoda</taxon>
        <taxon>Eucestoda</taxon>
        <taxon>Diphyllobothriidea</taxon>
        <taxon>Diphyllobothriidae</taxon>
        <taxon>Schistocephalus</taxon>
    </lineage>
</organism>
<dbReference type="EMBL" id="GEEE01017189">
    <property type="protein sequence ID" value="JAP46036.1"/>
    <property type="molecule type" value="Transcribed_RNA"/>
</dbReference>
<accession>A0A0X3PFJ8</accession>
<gene>
    <name evidence="1" type="ORF">TR88710</name>
</gene>
<reference evidence="1" key="1">
    <citation type="submission" date="2016-01" db="EMBL/GenBank/DDBJ databases">
        <title>Reference transcriptome for the parasite Schistocephalus solidus: insights into the molecular evolution of parasitism.</title>
        <authorList>
            <person name="Hebert F.O."/>
            <person name="Grambauer S."/>
            <person name="Barber I."/>
            <person name="Landry C.R."/>
            <person name="Aubin-Horth N."/>
        </authorList>
    </citation>
    <scope>NUCLEOTIDE SEQUENCE</scope>
</reference>